<feature type="domain" description="CCD97-like C-terminal" evidence="2">
    <location>
        <begin position="115"/>
        <end position="302"/>
    </location>
</feature>
<proteinExistence type="predicted"/>
<dbReference type="AlphaFoldDB" id="A0A834I607"/>
<evidence type="ECO:0000313" key="3">
    <source>
        <dbReference type="EMBL" id="KAF7273619.1"/>
    </source>
</evidence>
<evidence type="ECO:0000259" key="2">
    <source>
        <dbReference type="Pfam" id="PF09747"/>
    </source>
</evidence>
<reference evidence="3" key="1">
    <citation type="submission" date="2020-08" db="EMBL/GenBank/DDBJ databases">
        <title>Genome sequencing and assembly of the red palm weevil Rhynchophorus ferrugineus.</title>
        <authorList>
            <person name="Dias G.B."/>
            <person name="Bergman C.M."/>
            <person name="Manee M."/>
        </authorList>
    </citation>
    <scope>NUCLEOTIDE SEQUENCE</scope>
    <source>
        <strain evidence="3">AA-2017</strain>
        <tissue evidence="3">Whole larva</tissue>
    </source>
</reference>
<dbReference type="OrthoDB" id="333176at2759"/>
<gene>
    <name evidence="3" type="ORF">GWI33_013665</name>
</gene>
<sequence>MELDSTKDKEKANNEEFKSIFESLLSNNDIIFKSQQRGEMEPSSSEKMLIIEQLFNKNKTNFLLKFGKHLTYGELEHFRQFTKIDKDPEHYEENKIVLNDLQNNLSHGKKMEIKNRRYMALQKLIEEQSYFSEVEMMKRNPLLYDQLVGQYLSEKERQERDFVNNENTTLVKILLESIDRDEMENCRKQQQEQEGQIMDSDEECSNDEDSKNIENNGCPTTSLWGEYETHSKQRPKKNRKLTTITAAERLLLRKEFETTMYQNFLDGKDKEFFDYSTVDTNSSFNNDEEMNHDAEEKYFDSEDVEDTEMKVENGAKTESSEDELDVYMKALNQHQTVCDLAKDIKRNL</sequence>
<evidence type="ECO:0000313" key="4">
    <source>
        <dbReference type="Proteomes" id="UP000625711"/>
    </source>
</evidence>
<dbReference type="Proteomes" id="UP000625711">
    <property type="component" value="Unassembled WGS sequence"/>
</dbReference>
<dbReference type="InterPro" id="IPR018613">
    <property type="entry name" value="Ccdc97-like"/>
</dbReference>
<protein>
    <recommendedName>
        <fullName evidence="2">CCD97-like C-terminal domain-containing protein</fullName>
    </recommendedName>
</protein>
<organism evidence="3 4">
    <name type="scientific">Rhynchophorus ferrugineus</name>
    <name type="common">Red palm weevil</name>
    <name type="synonym">Curculio ferrugineus</name>
    <dbReference type="NCBI Taxonomy" id="354439"/>
    <lineage>
        <taxon>Eukaryota</taxon>
        <taxon>Metazoa</taxon>
        <taxon>Ecdysozoa</taxon>
        <taxon>Arthropoda</taxon>
        <taxon>Hexapoda</taxon>
        <taxon>Insecta</taxon>
        <taxon>Pterygota</taxon>
        <taxon>Neoptera</taxon>
        <taxon>Endopterygota</taxon>
        <taxon>Coleoptera</taxon>
        <taxon>Polyphaga</taxon>
        <taxon>Cucujiformia</taxon>
        <taxon>Curculionidae</taxon>
        <taxon>Dryophthorinae</taxon>
        <taxon>Rhynchophorus</taxon>
    </lineage>
</organism>
<comment type="caution">
    <text evidence="3">The sequence shown here is derived from an EMBL/GenBank/DDBJ whole genome shotgun (WGS) entry which is preliminary data.</text>
</comment>
<feature type="compositionally biased region" description="Polar residues" evidence="1">
    <location>
        <begin position="213"/>
        <end position="223"/>
    </location>
</feature>
<dbReference type="Pfam" id="PF09747">
    <property type="entry name" value="CCD97-like_C"/>
    <property type="match status" value="1"/>
</dbReference>
<dbReference type="EMBL" id="JAACXV010013355">
    <property type="protein sequence ID" value="KAF7273619.1"/>
    <property type="molecule type" value="Genomic_DNA"/>
</dbReference>
<keyword evidence="4" id="KW-1185">Reference proteome</keyword>
<evidence type="ECO:0000256" key="1">
    <source>
        <dbReference type="SAM" id="MobiDB-lite"/>
    </source>
</evidence>
<dbReference type="PANTHER" id="PTHR31840:SF1">
    <property type="entry name" value="COILED-COIL DOMAIN-CONTAINING PROTEIN 97"/>
    <property type="match status" value="1"/>
</dbReference>
<name>A0A834I607_RHYFE</name>
<dbReference type="InterPro" id="IPR040233">
    <property type="entry name" value="CCD97-like_C"/>
</dbReference>
<accession>A0A834I607</accession>
<feature type="region of interest" description="Disordered" evidence="1">
    <location>
        <begin position="188"/>
        <end position="223"/>
    </location>
</feature>
<dbReference type="PANTHER" id="PTHR31840">
    <property type="entry name" value="COILED-COIL DOMAIN-CONTAINING PROTEIN 97"/>
    <property type="match status" value="1"/>
</dbReference>